<evidence type="ECO:0000259" key="12">
    <source>
        <dbReference type="Pfam" id="PF00593"/>
    </source>
</evidence>
<gene>
    <name evidence="13" type="ORF">GR156_02320</name>
</gene>
<evidence type="ECO:0000256" key="6">
    <source>
        <dbReference type="ARBA" id="ARBA00023077"/>
    </source>
</evidence>
<dbReference type="PANTHER" id="PTHR30069">
    <property type="entry name" value="TONB-DEPENDENT OUTER MEMBRANE RECEPTOR"/>
    <property type="match status" value="1"/>
</dbReference>
<dbReference type="InterPro" id="IPR036942">
    <property type="entry name" value="Beta-barrel_TonB_sf"/>
</dbReference>
<dbReference type="OrthoDB" id="9796221at2"/>
<dbReference type="InterPro" id="IPR039426">
    <property type="entry name" value="TonB-dep_rcpt-like"/>
</dbReference>
<dbReference type="InterPro" id="IPR000531">
    <property type="entry name" value="Beta-barrel_TonB"/>
</dbReference>
<dbReference type="RefSeq" id="WP_160784572.1">
    <property type="nucleotide sequence ID" value="NZ_WUML01000001.1"/>
</dbReference>
<dbReference type="InterPro" id="IPR010917">
    <property type="entry name" value="TonB_rcpt_CS"/>
</dbReference>
<organism evidence="13 14">
    <name type="scientific">Shinella zoogloeoides</name>
    <name type="common">Crabtreella saccharophila</name>
    <dbReference type="NCBI Taxonomy" id="352475"/>
    <lineage>
        <taxon>Bacteria</taxon>
        <taxon>Pseudomonadati</taxon>
        <taxon>Pseudomonadota</taxon>
        <taxon>Alphaproteobacteria</taxon>
        <taxon>Hyphomicrobiales</taxon>
        <taxon>Rhizobiaceae</taxon>
        <taxon>Shinella</taxon>
    </lineage>
</organism>
<evidence type="ECO:0000256" key="5">
    <source>
        <dbReference type="ARBA" id="ARBA00022729"/>
    </source>
</evidence>
<dbReference type="PROSITE" id="PS01156">
    <property type="entry name" value="TONB_DEPENDENT_REC_2"/>
    <property type="match status" value="1"/>
</dbReference>
<proteinExistence type="inferred from homology"/>
<dbReference type="SUPFAM" id="SSF56935">
    <property type="entry name" value="Porins"/>
    <property type="match status" value="1"/>
</dbReference>
<accession>A0A6N8T829</accession>
<keyword evidence="2 10" id="KW-0813">Transport</keyword>
<keyword evidence="7 10" id="KW-0472">Membrane</keyword>
<sequence length="494" mass="55609">LVRSSNGWFLSRDFSPNAVENGGRRDFSDVEDWRGNIKVGITPNDTDEYVVSYTRQEGEKNAPYAINQGVIGRTPSKIFGIGTDWQRNWTWPQWDIGSLSFNSNTAIGEDSYVKVKAFYNTFDNLLSSYDDSTFTTQQEKRAFDSYYDDHAYGLSVEAGTEFESNSLKAALHYRRDSHTEWNDNRPDHPTSRLLEPRQTQVEDGLAFALENTYHITDTLDLVAGASYEKTTLKRAEEYDKNTSAVFSYPLGGSDSLNWQTAAIWRPTAVTELHASVSSRTRFPNMFERFSTRFDTALPNPDLGPERAVNFEVGGETELTDTWRGSGALFYSDVKDVIQSVGVNATTGQNQNVGDGRYYGFELTTEWDATEELTVGGNYTYLKREITDALLPNLRSTGVPEHLFFAHATWNPTEKLSVTGSLEASSSRWSDNPVKNGPYIETGGFALANLNFEYKFTEAHSASFGVRNLFDRNYELVTGFPEAGRTFYLNARATF</sequence>
<evidence type="ECO:0000256" key="11">
    <source>
        <dbReference type="PROSITE-ProRule" id="PRU10144"/>
    </source>
</evidence>
<dbReference type="Proteomes" id="UP000440304">
    <property type="component" value="Unassembled WGS sequence"/>
</dbReference>
<evidence type="ECO:0000313" key="14">
    <source>
        <dbReference type="Proteomes" id="UP000440304"/>
    </source>
</evidence>
<dbReference type="GO" id="GO:0009279">
    <property type="term" value="C:cell outer membrane"/>
    <property type="evidence" value="ECO:0007669"/>
    <property type="project" value="UniProtKB-SubCell"/>
</dbReference>
<reference evidence="13 14" key="1">
    <citation type="submission" date="2019-12" db="EMBL/GenBank/DDBJ databases">
        <title>Shinella granuli gen. nov., sp. nov., and proposal of the reclassification of Zoogloea ramigera ATCC 19623 as Shinella zoogloeoides sp. nov.</title>
        <authorList>
            <person name="Gao J."/>
        </authorList>
    </citation>
    <scope>NUCLEOTIDE SEQUENCE [LARGE SCALE GENOMIC DNA]</scope>
    <source>
        <strain evidence="13 14">DSM 287</strain>
    </source>
</reference>
<evidence type="ECO:0000256" key="3">
    <source>
        <dbReference type="ARBA" id="ARBA00022452"/>
    </source>
</evidence>
<comment type="subcellular location">
    <subcellularLocation>
        <location evidence="1 10">Cell outer membrane</location>
        <topology evidence="1 10">Multi-pass membrane protein</topology>
    </subcellularLocation>
</comment>
<evidence type="ECO:0000313" key="13">
    <source>
        <dbReference type="EMBL" id="MXN99128.1"/>
    </source>
</evidence>
<keyword evidence="5" id="KW-0732">Signal</keyword>
<evidence type="ECO:0000256" key="7">
    <source>
        <dbReference type="ARBA" id="ARBA00023136"/>
    </source>
</evidence>
<keyword evidence="8 13" id="KW-0675">Receptor</keyword>
<feature type="domain" description="TonB-dependent receptor-like beta-barrel" evidence="12">
    <location>
        <begin position="33"/>
        <end position="468"/>
    </location>
</feature>
<protein>
    <submittedName>
        <fullName evidence="13">TonB-dependent receptor</fullName>
    </submittedName>
</protein>
<comment type="similarity">
    <text evidence="10">Belongs to the TonB-dependent receptor family.</text>
</comment>
<feature type="short sequence motif" description="TonB C-terminal box" evidence="11">
    <location>
        <begin position="477"/>
        <end position="494"/>
    </location>
</feature>
<dbReference type="PANTHER" id="PTHR30069:SF29">
    <property type="entry name" value="HEMOGLOBIN AND HEMOGLOBIN-HAPTOGLOBIN-BINDING PROTEIN 1-RELATED"/>
    <property type="match status" value="1"/>
</dbReference>
<dbReference type="GO" id="GO:0015344">
    <property type="term" value="F:siderophore uptake transmembrane transporter activity"/>
    <property type="evidence" value="ECO:0007669"/>
    <property type="project" value="TreeGrafter"/>
</dbReference>
<keyword evidence="6" id="KW-0798">TonB box</keyword>
<dbReference type="Gene3D" id="2.40.170.20">
    <property type="entry name" value="TonB-dependent receptor, beta-barrel domain"/>
    <property type="match status" value="1"/>
</dbReference>
<evidence type="ECO:0000256" key="8">
    <source>
        <dbReference type="ARBA" id="ARBA00023170"/>
    </source>
</evidence>
<keyword evidence="9 10" id="KW-0998">Cell outer membrane</keyword>
<name>A0A6N8T829_SHIZO</name>
<evidence type="ECO:0000256" key="10">
    <source>
        <dbReference type="PROSITE-ProRule" id="PRU01360"/>
    </source>
</evidence>
<evidence type="ECO:0000256" key="1">
    <source>
        <dbReference type="ARBA" id="ARBA00004571"/>
    </source>
</evidence>
<evidence type="ECO:0000256" key="9">
    <source>
        <dbReference type="ARBA" id="ARBA00023237"/>
    </source>
</evidence>
<keyword evidence="3 10" id="KW-1134">Transmembrane beta strand</keyword>
<evidence type="ECO:0000256" key="4">
    <source>
        <dbReference type="ARBA" id="ARBA00022692"/>
    </source>
</evidence>
<dbReference type="EMBL" id="WUML01000001">
    <property type="protein sequence ID" value="MXN99128.1"/>
    <property type="molecule type" value="Genomic_DNA"/>
</dbReference>
<keyword evidence="4 10" id="KW-0812">Transmembrane</keyword>
<dbReference type="Pfam" id="PF00593">
    <property type="entry name" value="TonB_dep_Rec_b-barrel"/>
    <property type="match status" value="1"/>
</dbReference>
<dbReference type="PROSITE" id="PS52016">
    <property type="entry name" value="TONB_DEPENDENT_REC_3"/>
    <property type="match status" value="1"/>
</dbReference>
<dbReference type="GO" id="GO:0044718">
    <property type="term" value="P:siderophore transmembrane transport"/>
    <property type="evidence" value="ECO:0007669"/>
    <property type="project" value="TreeGrafter"/>
</dbReference>
<evidence type="ECO:0000256" key="2">
    <source>
        <dbReference type="ARBA" id="ARBA00022448"/>
    </source>
</evidence>
<dbReference type="AlphaFoldDB" id="A0A6N8T829"/>
<comment type="caution">
    <text evidence="13">The sequence shown here is derived from an EMBL/GenBank/DDBJ whole genome shotgun (WGS) entry which is preliminary data.</text>
</comment>
<feature type="non-terminal residue" evidence="13">
    <location>
        <position position="1"/>
    </location>
</feature>